<sequence>MMTAKALKIYNKLMLPAKEYLTKGVTDATFKAIDAKLTSKVHMTEKKKTEELEKKYKQTVEELKAAQAPPPPPASSSSNMLSVTDNNETDIQMLEQEVSAMRTASSDINVAGPSRLSWEAPSQQKSKRSKTPDTKEKKKKTGKKKAAAAAAAAGMTVAESIGTQPSDTNLKKM</sequence>
<gene>
    <name evidence="2" type="primary">Cnig_chr_III.g8806</name>
    <name evidence="2" type="ORF">B9Z55_008806</name>
</gene>
<dbReference type="AlphaFoldDB" id="A0A2G5UPC0"/>
<protein>
    <submittedName>
        <fullName evidence="2">Uncharacterized protein</fullName>
    </submittedName>
</protein>
<feature type="compositionally biased region" description="Polar residues" evidence="1">
    <location>
        <begin position="161"/>
        <end position="173"/>
    </location>
</feature>
<feature type="compositionally biased region" description="Polar residues" evidence="1">
    <location>
        <begin position="79"/>
        <end position="90"/>
    </location>
</feature>
<evidence type="ECO:0000256" key="1">
    <source>
        <dbReference type="SAM" id="MobiDB-lite"/>
    </source>
</evidence>
<proteinExistence type="predicted"/>
<organism evidence="2 3">
    <name type="scientific">Caenorhabditis nigoni</name>
    <dbReference type="NCBI Taxonomy" id="1611254"/>
    <lineage>
        <taxon>Eukaryota</taxon>
        <taxon>Metazoa</taxon>
        <taxon>Ecdysozoa</taxon>
        <taxon>Nematoda</taxon>
        <taxon>Chromadorea</taxon>
        <taxon>Rhabditida</taxon>
        <taxon>Rhabditina</taxon>
        <taxon>Rhabditomorpha</taxon>
        <taxon>Rhabditoidea</taxon>
        <taxon>Rhabditidae</taxon>
        <taxon>Peloderinae</taxon>
        <taxon>Caenorhabditis</taxon>
    </lineage>
</organism>
<evidence type="ECO:0000313" key="3">
    <source>
        <dbReference type="Proteomes" id="UP000230233"/>
    </source>
</evidence>
<accession>A0A2G5UPC0</accession>
<feature type="region of interest" description="Disordered" evidence="1">
    <location>
        <begin position="62"/>
        <end position="173"/>
    </location>
</feature>
<name>A0A2G5UPC0_9PELO</name>
<comment type="caution">
    <text evidence="2">The sequence shown here is derived from an EMBL/GenBank/DDBJ whole genome shotgun (WGS) entry which is preliminary data.</text>
</comment>
<keyword evidence="3" id="KW-1185">Reference proteome</keyword>
<feature type="compositionally biased region" description="Basic residues" evidence="1">
    <location>
        <begin position="137"/>
        <end position="146"/>
    </location>
</feature>
<reference evidence="3" key="1">
    <citation type="submission" date="2017-10" db="EMBL/GenBank/DDBJ databases">
        <title>Rapid genome shrinkage in a self-fertile nematode reveals novel sperm competition proteins.</title>
        <authorList>
            <person name="Yin D."/>
            <person name="Schwarz E.M."/>
            <person name="Thomas C.G."/>
            <person name="Felde R.L."/>
            <person name="Korf I.F."/>
            <person name="Cutter A.D."/>
            <person name="Schartner C.M."/>
            <person name="Ralston E.J."/>
            <person name="Meyer B.J."/>
            <person name="Haag E.S."/>
        </authorList>
    </citation>
    <scope>NUCLEOTIDE SEQUENCE [LARGE SCALE GENOMIC DNA]</scope>
    <source>
        <strain evidence="3">JU1422</strain>
    </source>
</reference>
<dbReference type="Proteomes" id="UP000230233">
    <property type="component" value="Chromosome III"/>
</dbReference>
<dbReference type="EMBL" id="PDUG01000003">
    <property type="protein sequence ID" value="PIC41359.1"/>
    <property type="molecule type" value="Genomic_DNA"/>
</dbReference>
<evidence type="ECO:0000313" key="2">
    <source>
        <dbReference type="EMBL" id="PIC41359.1"/>
    </source>
</evidence>